<evidence type="ECO:0000256" key="1">
    <source>
        <dbReference type="ARBA" id="ARBA00023015"/>
    </source>
</evidence>
<dbReference type="GO" id="GO:0003700">
    <property type="term" value="F:DNA-binding transcription factor activity"/>
    <property type="evidence" value="ECO:0007669"/>
    <property type="project" value="InterPro"/>
</dbReference>
<dbReference type="SMART" id="SM00342">
    <property type="entry name" value="HTH_ARAC"/>
    <property type="match status" value="1"/>
</dbReference>
<keyword evidence="6" id="KW-1185">Reference proteome</keyword>
<evidence type="ECO:0000313" key="5">
    <source>
        <dbReference type="EMBL" id="ODR97225.1"/>
    </source>
</evidence>
<dbReference type="Pfam" id="PF12833">
    <property type="entry name" value="HTH_18"/>
    <property type="match status" value="1"/>
</dbReference>
<dbReference type="AlphaFoldDB" id="A0A1E3VUN2"/>
<dbReference type="GO" id="GO:0000976">
    <property type="term" value="F:transcription cis-regulatory region binding"/>
    <property type="evidence" value="ECO:0007669"/>
    <property type="project" value="TreeGrafter"/>
</dbReference>
<dbReference type="InterPro" id="IPR020449">
    <property type="entry name" value="Tscrpt_reg_AraC-type_HTH"/>
</dbReference>
<dbReference type="PANTHER" id="PTHR47894:SF4">
    <property type="entry name" value="HTH-TYPE TRANSCRIPTIONAL REGULATOR GADX"/>
    <property type="match status" value="1"/>
</dbReference>
<dbReference type="SUPFAM" id="SSF46689">
    <property type="entry name" value="Homeodomain-like"/>
    <property type="match status" value="1"/>
</dbReference>
<dbReference type="Pfam" id="PF12625">
    <property type="entry name" value="Arabinose_bd"/>
    <property type="match status" value="1"/>
</dbReference>
<keyword evidence="3" id="KW-0804">Transcription</keyword>
<feature type="domain" description="HTH araC/xylS-type" evidence="4">
    <location>
        <begin position="251"/>
        <end position="349"/>
    </location>
</feature>
<evidence type="ECO:0000313" key="6">
    <source>
        <dbReference type="Proteomes" id="UP000094172"/>
    </source>
</evidence>
<evidence type="ECO:0000256" key="2">
    <source>
        <dbReference type="ARBA" id="ARBA00023125"/>
    </source>
</evidence>
<accession>A0A1E3VUN2</accession>
<gene>
    <name evidence="5" type="ORF">AUC70_13300</name>
</gene>
<comment type="caution">
    <text evidence="5">The sequence shown here is derived from an EMBL/GenBank/DDBJ whole genome shotgun (WGS) entry which is preliminary data.</text>
</comment>
<organism evidence="5 6">
    <name type="scientific">Methyloceanibacter stevinii</name>
    <dbReference type="NCBI Taxonomy" id="1774970"/>
    <lineage>
        <taxon>Bacteria</taxon>
        <taxon>Pseudomonadati</taxon>
        <taxon>Pseudomonadota</taxon>
        <taxon>Alphaproteobacteria</taxon>
        <taxon>Hyphomicrobiales</taxon>
        <taxon>Hyphomicrobiaceae</taxon>
        <taxon>Methyloceanibacter</taxon>
    </lineage>
</organism>
<proteinExistence type="predicted"/>
<dbReference type="Gene3D" id="1.10.10.60">
    <property type="entry name" value="Homeodomain-like"/>
    <property type="match status" value="1"/>
</dbReference>
<name>A0A1E3VUN2_9HYPH</name>
<evidence type="ECO:0000259" key="4">
    <source>
        <dbReference type="PROSITE" id="PS01124"/>
    </source>
</evidence>
<dbReference type="PROSITE" id="PS01124">
    <property type="entry name" value="HTH_ARAC_FAMILY_2"/>
    <property type="match status" value="1"/>
</dbReference>
<protein>
    <recommendedName>
        <fullName evidence="4">HTH araC/xylS-type domain-containing protein</fullName>
    </recommendedName>
</protein>
<reference evidence="5 6" key="1">
    <citation type="journal article" date="2016" name="Environ. Microbiol.">
        <title>New Methyloceanibacter diversity from North Sea sediments includes methanotroph containing solely the soluble methane monooxygenase.</title>
        <authorList>
            <person name="Vekeman B."/>
            <person name="Kerckhof F.M."/>
            <person name="Cremers G."/>
            <person name="de Vos P."/>
            <person name="Vandamme P."/>
            <person name="Boon N."/>
            <person name="Op den Camp H.J."/>
            <person name="Heylen K."/>
        </authorList>
    </citation>
    <scope>NUCLEOTIDE SEQUENCE [LARGE SCALE GENOMIC DNA]</scope>
    <source>
        <strain evidence="5 6">R-67176</strain>
    </source>
</reference>
<dbReference type="EMBL" id="LPWE01000002">
    <property type="protein sequence ID" value="ODR97225.1"/>
    <property type="molecule type" value="Genomic_DNA"/>
</dbReference>
<dbReference type="InterPro" id="IPR009057">
    <property type="entry name" value="Homeodomain-like_sf"/>
</dbReference>
<dbReference type="InterPro" id="IPR018060">
    <property type="entry name" value="HTH_AraC"/>
</dbReference>
<keyword evidence="2" id="KW-0238">DNA-binding</keyword>
<dbReference type="PANTHER" id="PTHR47894">
    <property type="entry name" value="HTH-TYPE TRANSCRIPTIONAL REGULATOR GADX"/>
    <property type="match status" value="1"/>
</dbReference>
<dbReference type="STRING" id="1774970.AUC70_13300"/>
<keyword evidence="1" id="KW-0805">Transcription regulation</keyword>
<sequence length="360" mass="40230">MLFHALAKDSAVPKLSKRSVAPLTRATSLAPLRDLLVEWASERALQGAFHEENLPLVITEHTDLFVPTSALVAAFERAARATGRRDFGFRVGQRLQHQSFGLWLQYCAQGATLSEALQRVSTTLHFHQSGAHLGVVRQGSSAVLRYERSQPRNGHKQHSDYTIPPILNVLRLYLGKAWAPSWIELDYPQDADAGVIEALMPAPIRFSRPVVGIAIPANLLSTKRPYRIGKPITALDVEIADSLRVTDEPMRSIFAIAVLRLMDGKTDIEGTSAMAGISVRTLQRYLNQEGYSYRDLAERVRLRRARDLLAQTDVTVTEAALSLGYSEHANFTRAFRRSTGLSPLEFRRHMRRIGLRKNSS</sequence>
<evidence type="ECO:0000256" key="3">
    <source>
        <dbReference type="ARBA" id="ARBA00023163"/>
    </source>
</evidence>
<dbReference type="InterPro" id="IPR032687">
    <property type="entry name" value="AraC-type_N"/>
</dbReference>
<dbReference type="Proteomes" id="UP000094172">
    <property type="component" value="Unassembled WGS sequence"/>
</dbReference>
<dbReference type="GO" id="GO:0005829">
    <property type="term" value="C:cytosol"/>
    <property type="evidence" value="ECO:0007669"/>
    <property type="project" value="TreeGrafter"/>
</dbReference>
<dbReference type="InterPro" id="IPR018062">
    <property type="entry name" value="HTH_AraC-typ_CS"/>
</dbReference>
<dbReference type="PROSITE" id="PS00041">
    <property type="entry name" value="HTH_ARAC_FAMILY_1"/>
    <property type="match status" value="1"/>
</dbReference>
<dbReference type="PRINTS" id="PR00032">
    <property type="entry name" value="HTHARAC"/>
</dbReference>